<keyword evidence="1" id="KW-0560">Oxidoreductase</keyword>
<dbReference type="InterPro" id="IPR044831">
    <property type="entry name" value="Ccp1-like"/>
</dbReference>
<comment type="caution">
    <text evidence="5">The sequence shown here is derived from an EMBL/GenBank/DDBJ whole genome shotgun (WGS) entry which is preliminary data.</text>
</comment>
<dbReference type="SUPFAM" id="SSF48113">
    <property type="entry name" value="Heme-dependent peroxidases"/>
    <property type="match status" value="1"/>
</dbReference>
<dbReference type="Gene3D" id="1.10.420.10">
    <property type="entry name" value="Peroxidase, domain 2"/>
    <property type="match status" value="1"/>
</dbReference>
<dbReference type="EMBL" id="JALJOT010000012">
    <property type="protein sequence ID" value="KAK9904919.1"/>
    <property type="molecule type" value="Genomic_DNA"/>
</dbReference>
<evidence type="ECO:0000256" key="3">
    <source>
        <dbReference type="SAM" id="MobiDB-lite"/>
    </source>
</evidence>
<dbReference type="InterPro" id="IPR010255">
    <property type="entry name" value="Haem_peroxidase_sf"/>
</dbReference>
<sequence>MERKQLSQPQRCRSGLSPQRTHCRSPPEHKRIEECSEPMAPSTPTEVRSSESPSATSAVHARTTKKDQLKLAREDVKKLVSEKYCHPIIVRLAWHDSGTYDKGISDFPEHGGANGSIRLPPELDHKVNKGLEIAVNLLQPIADKYDDVSYADLYQMAAVTAIDLAGGPHIPLRYGRKDAPGPESPIPIGRLPSGGPPWHDGAPGPAEHLRNIFYRMGFNDQEIVVLSGGQTLGRCHPERSGFGKPVTKYTAHGPGAPGGSPWTPDWLTFDNMYFRTVKAQDDPDLVVLETDDILFKDPGFRWKEKVLQTL</sequence>
<dbReference type="Gene3D" id="1.10.520.10">
    <property type="match status" value="1"/>
</dbReference>
<evidence type="ECO:0000313" key="6">
    <source>
        <dbReference type="Proteomes" id="UP001491310"/>
    </source>
</evidence>
<organism evidence="5 6">
    <name type="scientific">Coccomyxa subellipsoidea</name>
    <dbReference type="NCBI Taxonomy" id="248742"/>
    <lineage>
        <taxon>Eukaryota</taxon>
        <taxon>Viridiplantae</taxon>
        <taxon>Chlorophyta</taxon>
        <taxon>core chlorophytes</taxon>
        <taxon>Trebouxiophyceae</taxon>
        <taxon>Trebouxiophyceae incertae sedis</taxon>
        <taxon>Coccomyxaceae</taxon>
        <taxon>Coccomyxa</taxon>
    </lineage>
</organism>
<dbReference type="PROSITE" id="PS50873">
    <property type="entry name" value="PEROXIDASE_4"/>
    <property type="match status" value="1"/>
</dbReference>
<dbReference type="PRINTS" id="PR00459">
    <property type="entry name" value="ASPEROXIDASE"/>
</dbReference>
<keyword evidence="6" id="KW-1185">Reference proteome</keyword>
<feature type="compositionally biased region" description="Polar residues" evidence="3">
    <location>
        <begin position="1"/>
        <end position="20"/>
    </location>
</feature>
<dbReference type="PANTHER" id="PTHR31356">
    <property type="entry name" value="THYLAKOID LUMENAL 29 KDA PROTEIN, CHLOROPLASTIC-RELATED"/>
    <property type="match status" value="1"/>
</dbReference>
<protein>
    <recommendedName>
        <fullName evidence="4">Plant heme peroxidase family profile domain-containing protein</fullName>
    </recommendedName>
</protein>
<feature type="region of interest" description="Disordered" evidence="3">
    <location>
        <begin position="1"/>
        <end position="68"/>
    </location>
</feature>
<evidence type="ECO:0000259" key="4">
    <source>
        <dbReference type="PROSITE" id="PS50873"/>
    </source>
</evidence>
<dbReference type="InterPro" id="IPR002207">
    <property type="entry name" value="Peroxidase_I"/>
</dbReference>
<feature type="compositionally biased region" description="Basic and acidic residues" evidence="3">
    <location>
        <begin position="25"/>
        <end position="34"/>
    </location>
</feature>
<dbReference type="Pfam" id="PF00141">
    <property type="entry name" value="peroxidase"/>
    <property type="match status" value="1"/>
</dbReference>
<feature type="compositionally biased region" description="Polar residues" evidence="3">
    <location>
        <begin position="42"/>
        <end position="57"/>
    </location>
</feature>
<dbReference type="Proteomes" id="UP001491310">
    <property type="component" value="Unassembled WGS sequence"/>
</dbReference>
<evidence type="ECO:0000256" key="2">
    <source>
        <dbReference type="RuleBase" id="RU004241"/>
    </source>
</evidence>
<proteinExistence type="inferred from homology"/>
<dbReference type="PRINTS" id="PR00458">
    <property type="entry name" value="PEROXIDASE"/>
</dbReference>
<evidence type="ECO:0000313" key="5">
    <source>
        <dbReference type="EMBL" id="KAK9904919.1"/>
    </source>
</evidence>
<feature type="domain" description="Plant heme peroxidase family profile" evidence="4">
    <location>
        <begin position="148"/>
        <end position="310"/>
    </location>
</feature>
<dbReference type="InterPro" id="IPR002016">
    <property type="entry name" value="Haem_peroxidase"/>
</dbReference>
<comment type="similarity">
    <text evidence="2">Belongs to the peroxidase family.</text>
</comment>
<evidence type="ECO:0000256" key="1">
    <source>
        <dbReference type="ARBA" id="ARBA00023002"/>
    </source>
</evidence>
<accession>A0ABR2YGH8</accession>
<reference evidence="5 6" key="1">
    <citation type="journal article" date="2024" name="Nat. Commun.">
        <title>Phylogenomics reveals the evolutionary origins of lichenization in chlorophyte algae.</title>
        <authorList>
            <person name="Puginier C."/>
            <person name="Libourel C."/>
            <person name="Otte J."/>
            <person name="Skaloud P."/>
            <person name="Haon M."/>
            <person name="Grisel S."/>
            <person name="Petersen M."/>
            <person name="Berrin J.G."/>
            <person name="Delaux P.M."/>
            <person name="Dal Grande F."/>
            <person name="Keller J."/>
        </authorList>
    </citation>
    <scope>NUCLEOTIDE SEQUENCE [LARGE SCALE GENOMIC DNA]</scope>
    <source>
        <strain evidence="5 6">SAG 216-7</strain>
    </source>
</reference>
<gene>
    <name evidence="5" type="ORF">WJX75_005589</name>
</gene>
<name>A0ABR2YGH8_9CHLO</name>
<dbReference type="PANTHER" id="PTHR31356:SF66">
    <property type="entry name" value="CATALASE-PEROXIDASE"/>
    <property type="match status" value="1"/>
</dbReference>